<gene>
    <name evidence="1" type="primary">rpl5</name>
</gene>
<keyword evidence="1" id="KW-0689">Ribosomal protein</keyword>
<sequence>MQYQKCIDQQILSWYKCSIQRYQLVENQTSFSVGIAGDRHRNQDNLKTSIKATLPIKSNGYANATKAHFNHPRLWSNITQISLHATTKKLLSQSELYTAFYKCFCCCGQTPRLVKSKQPIAAFKVIQGAVVGVKSHIRKKSTYLFCYKWSFLSADLAPFQLLISAEPMHLLARKSGRFTVLGHATVGINNVFILPELDKLNYSLFQPIPGFDLTFYYI</sequence>
<dbReference type="Gene3D" id="3.30.1440.10">
    <property type="match status" value="1"/>
</dbReference>
<dbReference type="AlphaFoldDB" id="A0A3G2WBY8"/>
<protein>
    <submittedName>
        <fullName evidence="1">Ribosomal protein L5</fullName>
    </submittedName>
</protein>
<organism evidence="1">
    <name type="scientific">Ulva expansa</name>
    <dbReference type="NCBI Taxonomy" id="2293988"/>
    <lineage>
        <taxon>Eukaryota</taxon>
        <taxon>Viridiplantae</taxon>
        <taxon>Chlorophyta</taxon>
        <taxon>core chlorophytes</taxon>
        <taxon>Ulvophyceae</taxon>
        <taxon>OUU clade</taxon>
        <taxon>Ulvales</taxon>
        <taxon>Ulvaceae</taxon>
        <taxon>Ulva</taxon>
    </lineage>
</organism>
<name>A0A3G2WBY8_9CHLO</name>
<proteinExistence type="predicted"/>
<geneLocation type="mitochondrion" evidence="1"/>
<reference evidence="1" key="1">
    <citation type="journal article" date="2018" name="Mitochondrial DNA Part B Resour">
        <title>Mitogenome analysis of a green tide forming Ulva from California, USA confirms its identity as Ulva expansa (Ulvaceae, Chlorophyta).</title>
        <authorList>
            <person name="Hughey J.R."/>
            <person name="Miller K.A."/>
            <person name="Gabrielson P.W."/>
        </authorList>
    </citation>
    <scope>NUCLEOTIDE SEQUENCE</scope>
</reference>
<accession>A0A3G2WBY8</accession>
<evidence type="ECO:0000313" key="1">
    <source>
        <dbReference type="EMBL" id="AYO97753.1"/>
    </source>
</evidence>
<dbReference type="InterPro" id="IPR022803">
    <property type="entry name" value="Ribosomal_uL5_dom_sf"/>
</dbReference>
<dbReference type="GO" id="GO:0005840">
    <property type="term" value="C:ribosome"/>
    <property type="evidence" value="ECO:0007669"/>
    <property type="project" value="UniProtKB-KW"/>
</dbReference>
<keyword evidence="1" id="KW-0496">Mitochondrion</keyword>
<dbReference type="EMBL" id="MH730984">
    <property type="protein sequence ID" value="AYO97753.1"/>
    <property type="molecule type" value="Genomic_DNA"/>
</dbReference>
<dbReference type="SUPFAM" id="SSF55282">
    <property type="entry name" value="RL5-like"/>
    <property type="match status" value="1"/>
</dbReference>
<keyword evidence="1" id="KW-0687">Ribonucleoprotein</keyword>